<dbReference type="GO" id="GO:0005886">
    <property type="term" value="C:plasma membrane"/>
    <property type="evidence" value="ECO:0007669"/>
    <property type="project" value="UniProtKB-SubCell"/>
</dbReference>
<keyword evidence="4" id="KW-1003">Cell membrane</keyword>
<dbReference type="SUPFAM" id="SSF52058">
    <property type="entry name" value="L domain-like"/>
    <property type="match status" value="1"/>
</dbReference>
<reference evidence="13 14" key="1">
    <citation type="journal article" date="2018" name="Mol. Plant">
        <title>The genome of Artemisia annua provides insight into the evolution of Asteraceae family and artemisinin biosynthesis.</title>
        <authorList>
            <person name="Shen Q."/>
            <person name="Zhang L."/>
            <person name="Liao Z."/>
            <person name="Wang S."/>
            <person name="Yan T."/>
            <person name="Shi P."/>
            <person name="Liu M."/>
            <person name="Fu X."/>
            <person name="Pan Q."/>
            <person name="Wang Y."/>
            <person name="Lv Z."/>
            <person name="Lu X."/>
            <person name="Zhang F."/>
            <person name="Jiang W."/>
            <person name="Ma Y."/>
            <person name="Chen M."/>
            <person name="Hao X."/>
            <person name="Li L."/>
            <person name="Tang Y."/>
            <person name="Lv G."/>
            <person name="Zhou Y."/>
            <person name="Sun X."/>
            <person name="Brodelius P.E."/>
            <person name="Rose J.K.C."/>
            <person name="Tang K."/>
        </authorList>
    </citation>
    <scope>NUCLEOTIDE SEQUENCE [LARGE SCALE GENOMIC DNA]</scope>
    <source>
        <strain evidence="14">cv. Huhao1</strain>
        <tissue evidence="13">Leaf</tissue>
    </source>
</reference>
<dbReference type="PANTHER" id="PTHR48063">
    <property type="entry name" value="LRR RECEPTOR-LIKE KINASE"/>
    <property type="match status" value="1"/>
</dbReference>
<proteinExistence type="inferred from homology"/>
<sequence length="403" mass="45077">MVLDLSNNLFVGSLHHFLCSDGVKVTGMLNLGNNSLSGVIPECWEKWQRLSILNLENNNFSGGIPRTLGHVRGIRSLNMRGNKLVGKLPASLMNLTYLEILELSENELDGSIPSWVGTEISSLKLLNLRYNNFVGNIPHELCYLSHIQILDLSNNKLMGDIPRCFNNFSILSGKITVPAIYEFFISTEISTTELISSVSLVMKGREYIYTTILKFMKFLDLSNNNLVGHIPGELTTLVKLKSLNLSGNHLTGRIPEKIGDMKELESFDLSLNKLSGELPMSLSSLNSLSSFNVSYNNLTGRIPSSTQLQSLNESCFVGNELCGDPLTVRCSRIEAPDTDHEEDDVSRGTDWGLIISMVSGFIVGFWFIVAPLIVSRSWRTTYFRFLSELRYMHGCDVMHKMFS</sequence>
<keyword evidence="14" id="KW-1185">Reference proteome</keyword>
<evidence type="ECO:0000256" key="9">
    <source>
        <dbReference type="ARBA" id="ARBA00022989"/>
    </source>
</evidence>
<dbReference type="Pfam" id="PF00560">
    <property type="entry name" value="LRR_1"/>
    <property type="match status" value="7"/>
</dbReference>
<evidence type="ECO:0000313" key="14">
    <source>
        <dbReference type="Proteomes" id="UP000245207"/>
    </source>
</evidence>
<keyword evidence="10 12" id="KW-0472">Membrane</keyword>
<dbReference type="InterPro" id="IPR032675">
    <property type="entry name" value="LRR_dom_sf"/>
</dbReference>
<keyword evidence="9 12" id="KW-1133">Transmembrane helix</keyword>
<evidence type="ECO:0000256" key="11">
    <source>
        <dbReference type="ARBA" id="ARBA00023180"/>
    </source>
</evidence>
<evidence type="ECO:0000256" key="10">
    <source>
        <dbReference type="ARBA" id="ARBA00023136"/>
    </source>
</evidence>
<organism evidence="13 14">
    <name type="scientific">Artemisia annua</name>
    <name type="common">Sweet wormwood</name>
    <dbReference type="NCBI Taxonomy" id="35608"/>
    <lineage>
        <taxon>Eukaryota</taxon>
        <taxon>Viridiplantae</taxon>
        <taxon>Streptophyta</taxon>
        <taxon>Embryophyta</taxon>
        <taxon>Tracheophyta</taxon>
        <taxon>Spermatophyta</taxon>
        <taxon>Magnoliopsida</taxon>
        <taxon>eudicotyledons</taxon>
        <taxon>Gunneridae</taxon>
        <taxon>Pentapetalae</taxon>
        <taxon>asterids</taxon>
        <taxon>campanulids</taxon>
        <taxon>Asterales</taxon>
        <taxon>Asteraceae</taxon>
        <taxon>Asteroideae</taxon>
        <taxon>Anthemideae</taxon>
        <taxon>Artemisiinae</taxon>
        <taxon>Artemisia</taxon>
    </lineage>
</organism>
<evidence type="ECO:0000256" key="8">
    <source>
        <dbReference type="ARBA" id="ARBA00022737"/>
    </source>
</evidence>
<dbReference type="Pfam" id="PF13855">
    <property type="entry name" value="LRR_8"/>
    <property type="match status" value="1"/>
</dbReference>
<dbReference type="Proteomes" id="UP000245207">
    <property type="component" value="Unassembled WGS sequence"/>
</dbReference>
<evidence type="ECO:0000256" key="12">
    <source>
        <dbReference type="SAM" id="Phobius"/>
    </source>
</evidence>
<evidence type="ECO:0000256" key="6">
    <source>
        <dbReference type="ARBA" id="ARBA00022692"/>
    </source>
</evidence>
<comment type="similarity">
    <text evidence="3">Belongs to the RLP family.</text>
</comment>
<evidence type="ECO:0000256" key="7">
    <source>
        <dbReference type="ARBA" id="ARBA00022729"/>
    </source>
</evidence>
<dbReference type="OrthoDB" id="8731593at2759"/>
<evidence type="ECO:0000256" key="1">
    <source>
        <dbReference type="ARBA" id="ARBA00004236"/>
    </source>
</evidence>
<dbReference type="EMBL" id="PKPP01000043">
    <property type="protein sequence ID" value="PWA98923.1"/>
    <property type="molecule type" value="Genomic_DNA"/>
</dbReference>
<dbReference type="FunFam" id="3.80.10.10:FF:000213">
    <property type="entry name" value="Tyrosine-sulfated glycopeptide receptor 1"/>
    <property type="match status" value="1"/>
</dbReference>
<evidence type="ECO:0000256" key="2">
    <source>
        <dbReference type="ARBA" id="ARBA00004479"/>
    </source>
</evidence>
<evidence type="ECO:0000256" key="3">
    <source>
        <dbReference type="ARBA" id="ARBA00009592"/>
    </source>
</evidence>
<keyword evidence="8" id="KW-0677">Repeat</keyword>
<dbReference type="AlphaFoldDB" id="A0A2U1QLP7"/>
<keyword evidence="11" id="KW-0325">Glycoprotein</keyword>
<feature type="transmembrane region" description="Helical" evidence="12">
    <location>
        <begin position="351"/>
        <end position="374"/>
    </location>
</feature>
<evidence type="ECO:0000256" key="4">
    <source>
        <dbReference type="ARBA" id="ARBA00022475"/>
    </source>
</evidence>
<keyword evidence="5" id="KW-0433">Leucine-rich repeat</keyword>
<evidence type="ECO:0000256" key="5">
    <source>
        <dbReference type="ARBA" id="ARBA00022614"/>
    </source>
</evidence>
<dbReference type="PANTHER" id="PTHR48063:SF99">
    <property type="entry name" value="LEUCINE-RICH REPEAT-CONTAINING, PLANT-TYPE, LEUCINE-RICH REPEAT DOMAIN SUPERFAMILY"/>
    <property type="match status" value="1"/>
</dbReference>
<comment type="caution">
    <text evidence="13">The sequence shown here is derived from an EMBL/GenBank/DDBJ whole genome shotgun (WGS) entry which is preliminary data.</text>
</comment>
<gene>
    <name evidence="13" type="ORF">CTI12_AA007080</name>
</gene>
<dbReference type="InterPro" id="IPR001611">
    <property type="entry name" value="Leu-rich_rpt"/>
</dbReference>
<evidence type="ECO:0000313" key="13">
    <source>
        <dbReference type="EMBL" id="PWA98923.1"/>
    </source>
</evidence>
<protein>
    <submittedName>
        <fullName evidence="13">Leucine-rich repeat protein</fullName>
    </submittedName>
</protein>
<comment type="subcellular location">
    <subcellularLocation>
        <location evidence="1">Cell membrane</location>
    </subcellularLocation>
    <subcellularLocation>
        <location evidence="2">Membrane</location>
        <topology evidence="2">Single-pass type I membrane protein</topology>
    </subcellularLocation>
</comment>
<dbReference type="PRINTS" id="PR00019">
    <property type="entry name" value="LEURICHRPT"/>
</dbReference>
<name>A0A2U1QLP7_ARTAN</name>
<keyword evidence="6 12" id="KW-0812">Transmembrane</keyword>
<dbReference type="Gene3D" id="3.80.10.10">
    <property type="entry name" value="Ribonuclease Inhibitor"/>
    <property type="match status" value="1"/>
</dbReference>
<keyword evidence="7" id="KW-0732">Signal</keyword>
<dbReference type="STRING" id="35608.A0A2U1QLP7"/>
<accession>A0A2U1QLP7</accession>
<dbReference type="InterPro" id="IPR046956">
    <property type="entry name" value="RLP23-like"/>
</dbReference>